<evidence type="ECO:0000256" key="3">
    <source>
        <dbReference type="ARBA" id="ARBA00023785"/>
    </source>
</evidence>
<organism evidence="6 7">
    <name type="scientific">Legionella hackeliae</name>
    <dbReference type="NCBI Taxonomy" id="449"/>
    <lineage>
        <taxon>Bacteria</taxon>
        <taxon>Pseudomonadati</taxon>
        <taxon>Pseudomonadota</taxon>
        <taxon>Gammaproteobacteria</taxon>
        <taxon>Legionellales</taxon>
        <taxon>Legionellaceae</taxon>
        <taxon>Legionella</taxon>
    </lineage>
</organism>
<dbReference type="RefSeq" id="WP_045106081.1">
    <property type="nucleotide sequence ID" value="NZ_LN681225.1"/>
</dbReference>
<keyword evidence="1" id="KW-0808">Transferase</keyword>
<dbReference type="KEGG" id="lha:LHA_1734"/>
<evidence type="ECO:0000256" key="5">
    <source>
        <dbReference type="ARBA" id="ARBA00048662"/>
    </source>
</evidence>
<dbReference type="Pfam" id="PF03421">
    <property type="entry name" value="Acetyltransf_14"/>
    <property type="match status" value="1"/>
</dbReference>
<evidence type="ECO:0000256" key="4">
    <source>
        <dbReference type="ARBA" id="ARBA00048364"/>
    </source>
</evidence>
<reference evidence="7" key="1">
    <citation type="submission" date="2014-09" db="EMBL/GenBank/DDBJ databases">
        <authorList>
            <person name="Gomez-Valero L."/>
        </authorList>
    </citation>
    <scope>NUCLEOTIDE SEQUENCE [LARGE SCALE GENOMIC DNA]</scope>
    <source>
        <strain evidence="7">ATCC35250</strain>
    </source>
</reference>
<accession>A0A0A8UPU8</accession>
<gene>
    <name evidence="6" type="ORF">LHA_1734</name>
</gene>
<comment type="similarity">
    <text evidence="3">Belongs to the acetyltransferase YopJ family.</text>
</comment>
<protein>
    <submittedName>
        <fullName evidence="6">Uncharacterized protein</fullName>
    </submittedName>
</protein>
<dbReference type="AlphaFoldDB" id="A0A0A8UPU8"/>
<dbReference type="InterPro" id="IPR005083">
    <property type="entry name" value="YopJ-like"/>
</dbReference>
<dbReference type="HOGENOM" id="CLU_1141452_0_0_6"/>
<dbReference type="Proteomes" id="UP000032803">
    <property type="component" value="Chromosome I"/>
</dbReference>
<comment type="catalytic activity">
    <reaction evidence="5">
        <text>L-seryl-[protein] + acetyl-CoA = O-acetyl-L-seryl-[protein] + CoA</text>
        <dbReference type="Rhea" id="RHEA:59392"/>
        <dbReference type="Rhea" id="RHEA-COMP:9863"/>
        <dbReference type="Rhea" id="RHEA-COMP:15352"/>
        <dbReference type="ChEBI" id="CHEBI:29999"/>
        <dbReference type="ChEBI" id="CHEBI:57287"/>
        <dbReference type="ChEBI" id="CHEBI:57288"/>
        <dbReference type="ChEBI" id="CHEBI:141128"/>
    </reaction>
    <physiologicalReaction direction="left-to-right" evidence="5">
        <dbReference type="Rhea" id="RHEA:59393"/>
    </physiologicalReaction>
</comment>
<proteinExistence type="inferred from homology"/>
<keyword evidence="7" id="KW-1185">Reference proteome</keyword>
<name>A0A0A8UPU8_LEGHA</name>
<dbReference type="EMBL" id="LN681225">
    <property type="protein sequence ID" value="CEK10773.1"/>
    <property type="molecule type" value="Genomic_DNA"/>
</dbReference>
<sequence length="243" mass="27660">MLFAQKLKSYFANIALRSPKLSDFAGAAIVAAKKHARAKKNDVFDCFVIPQKPFLQAIAQLNDKNINREKGIQSRTQALVRVTSVHFTYVDIQNTNGELSFFILDAAGAPEAVALSKEIQKQHPNAKVFYCLQRIQKDGESCFNFSLSHAESFSKIKDWHSQLSAFAAEGILKQDIQGDEKQGPYILERKHIPIQAFKQAHRQEIGIKELLTRDEVETMRPVNKYDESLSKHLQRHQIPLDKR</sequence>
<evidence type="ECO:0000313" key="6">
    <source>
        <dbReference type="EMBL" id="CEK10773.1"/>
    </source>
</evidence>
<comment type="catalytic activity">
    <reaction evidence="4">
        <text>L-threonyl-[protein] + acetyl-CoA = O-acetyl-L-threonyl-[protein] + CoA</text>
        <dbReference type="Rhea" id="RHEA:65340"/>
        <dbReference type="Rhea" id="RHEA-COMP:11060"/>
        <dbReference type="Rhea" id="RHEA-COMP:16780"/>
        <dbReference type="ChEBI" id="CHEBI:30013"/>
        <dbReference type="ChEBI" id="CHEBI:57287"/>
        <dbReference type="ChEBI" id="CHEBI:57288"/>
        <dbReference type="ChEBI" id="CHEBI:141025"/>
    </reaction>
    <physiologicalReaction direction="left-to-right" evidence="4">
        <dbReference type="Rhea" id="RHEA:65341"/>
    </physiologicalReaction>
</comment>
<dbReference type="PATRIC" id="fig|449.7.peg.3349"/>
<evidence type="ECO:0000256" key="1">
    <source>
        <dbReference type="ARBA" id="ARBA00022679"/>
    </source>
</evidence>
<evidence type="ECO:0000256" key="2">
    <source>
        <dbReference type="ARBA" id="ARBA00023315"/>
    </source>
</evidence>
<keyword evidence="2" id="KW-0012">Acyltransferase</keyword>
<evidence type="ECO:0000313" key="7">
    <source>
        <dbReference type="Proteomes" id="UP000032803"/>
    </source>
</evidence>
<dbReference type="STRING" id="449.LHA_1734"/>
<dbReference type="GO" id="GO:0016746">
    <property type="term" value="F:acyltransferase activity"/>
    <property type="evidence" value="ECO:0007669"/>
    <property type="project" value="UniProtKB-KW"/>
</dbReference>